<organism evidence="1 2">
    <name type="scientific">Perkinsus olseni</name>
    <name type="common">Perkinsus atlanticus</name>
    <dbReference type="NCBI Taxonomy" id="32597"/>
    <lineage>
        <taxon>Eukaryota</taxon>
        <taxon>Sar</taxon>
        <taxon>Alveolata</taxon>
        <taxon>Perkinsozoa</taxon>
        <taxon>Perkinsea</taxon>
        <taxon>Perkinsida</taxon>
        <taxon>Perkinsidae</taxon>
        <taxon>Perkinsus</taxon>
    </lineage>
</organism>
<dbReference type="Proteomes" id="UP000574390">
    <property type="component" value="Unassembled WGS sequence"/>
</dbReference>
<feature type="non-terminal residue" evidence="1">
    <location>
        <position position="1"/>
    </location>
</feature>
<dbReference type="AlphaFoldDB" id="A0A7J6TFD7"/>
<evidence type="ECO:0000313" key="2">
    <source>
        <dbReference type="Proteomes" id="UP000574390"/>
    </source>
</evidence>
<reference evidence="1 2" key="1">
    <citation type="submission" date="2020-04" db="EMBL/GenBank/DDBJ databases">
        <title>Perkinsus olseni comparative genomics.</title>
        <authorList>
            <person name="Bogema D.R."/>
        </authorList>
    </citation>
    <scope>NUCLEOTIDE SEQUENCE [LARGE SCALE GENOMIC DNA]</scope>
    <source>
        <strain evidence="1">ATCC PRA-205</strain>
    </source>
</reference>
<evidence type="ECO:0000313" key="1">
    <source>
        <dbReference type="EMBL" id="KAF4743080.1"/>
    </source>
</evidence>
<protein>
    <submittedName>
        <fullName evidence="1">Uncharacterized protein</fullName>
    </submittedName>
</protein>
<accession>A0A7J6TFD7</accession>
<dbReference type="EMBL" id="JABANM010008162">
    <property type="protein sequence ID" value="KAF4743080.1"/>
    <property type="molecule type" value="Genomic_DNA"/>
</dbReference>
<sequence>MVNMVENPPSESSVNPVGLQIAQAFGVENAYLLRYVTDEEFAEKCEEMLTDKKMTGADILAWCDYMESIEDNRPQLYRSTHVSIKDVRDKMGSQERPAGDAATNTPTVAAASTILGPTPLTATANGKIDSNQATSTARYCSDDVSEDSTLRVPQLSDFVVEVDTGCSSSIITSNVETALIAADISLKLYQWMDELPFASVSRIYCLRFDSTAKLKYVKQSDYLSMSFLKPVILGGAAICYVEGLQGVEWLFGKSREGIEYYVSPTARDRGQSIQKEAFGPKVGPFKAWARTFIGYEKKPKDTVDLATVYVVAKDGKQKNYAVTVNSGAKNLTCFSEIVAPSEASD</sequence>
<comment type="caution">
    <text evidence="1">The sequence shown here is derived from an EMBL/GenBank/DDBJ whole genome shotgun (WGS) entry which is preliminary data.</text>
</comment>
<gene>
    <name evidence="1" type="ORF">FOZ62_028572</name>
</gene>
<proteinExistence type="predicted"/>
<name>A0A7J6TFD7_PEROL</name>